<evidence type="ECO:0000259" key="1">
    <source>
        <dbReference type="Pfam" id="PF04149"/>
    </source>
</evidence>
<evidence type="ECO:0000313" key="3">
    <source>
        <dbReference type="Proteomes" id="UP001550378"/>
    </source>
</evidence>
<dbReference type="Pfam" id="PF04149">
    <property type="entry name" value="DUF397"/>
    <property type="match status" value="1"/>
</dbReference>
<name>A0ABV2WGG0_9ACTN</name>
<comment type="caution">
    <text evidence="2">The sequence shown here is derived from an EMBL/GenBank/DDBJ whole genome shotgun (WGS) entry which is preliminary data.</text>
</comment>
<sequence length="74" mass="7426">MTTLSATPTAAELAAAPWRTSSYSAANNECVEVALVTGGTWVGVRDTKDRARPALTVPGPAWAALVGAVSAGAL</sequence>
<reference evidence="2 3" key="1">
    <citation type="submission" date="2024-06" db="EMBL/GenBank/DDBJ databases">
        <title>The Natural Products Discovery Center: Release of the First 8490 Sequenced Strains for Exploring Actinobacteria Biosynthetic Diversity.</title>
        <authorList>
            <person name="Kalkreuter E."/>
            <person name="Kautsar S.A."/>
            <person name="Yang D."/>
            <person name="Bader C.D."/>
            <person name="Teijaro C.N."/>
            <person name="Fluegel L."/>
            <person name="Davis C.M."/>
            <person name="Simpson J.R."/>
            <person name="Lauterbach L."/>
            <person name="Steele A.D."/>
            <person name="Gui C."/>
            <person name="Meng S."/>
            <person name="Li G."/>
            <person name="Viehrig K."/>
            <person name="Ye F."/>
            <person name="Su P."/>
            <person name="Kiefer A.F."/>
            <person name="Nichols A."/>
            <person name="Cepeda A.J."/>
            <person name="Yan W."/>
            <person name="Fan B."/>
            <person name="Jiang Y."/>
            <person name="Adhikari A."/>
            <person name="Zheng C.-J."/>
            <person name="Schuster L."/>
            <person name="Cowan T.M."/>
            <person name="Smanski M.J."/>
            <person name="Chevrette M.G."/>
            <person name="De Carvalho L.P.S."/>
            <person name="Shen B."/>
        </authorList>
    </citation>
    <scope>NUCLEOTIDE SEQUENCE [LARGE SCALE GENOMIC DNA]</scope>
    <source>
        <strain evidence="2 3">NPDC006337</strain>
    </source>
</reference>
<dbReference type="InterPro" id="IPR007278">
    <property type="entry name" value="DUF397"/>
</dbReference>
<proteinExistence type="predicted"/>
<dbReference type="EMBL" id="JBEXZR010000058">
    <property type="protein sequence ID" value="MEU0712422.1"/>
    <property type="molecule type" value="Genomic_DNA"/>
</dbReference>
<keyword evidence="3" id="KW-1185">Reference proteome</keyword>
<organism evidence="2 3">
    <name type="scientific">Streptomyces lavendulocolor</name>
    <dbReference type="NCBI Taxonomy" id="67316"/>
    <lineage>
        <taxon>Bacteria</taxon>
        <taxon>Bacillati</taxon>
        <taxon>Actinomycetota</taxon>
        <taxon>Actinomycetes</taxon>
        <taxon>Kitasatosporales</taxon>
        <taxon>Streptomycetaceae</taxon>
        <taxon>Streptomyces</taxon>
    </lineage>
</organism>
<gene>
    <name evidence="2" type="ORF">ABZ508_34240</name>
</gene>
<protein>
    <submittedName>
        <fullName evidence="2">DUF397 domain-containing protein</fullName>
    </submittedName>
</protein>
<dbReference type="Proteomes" id="UP001550378">
    <property type="component" value="Unassembled WGS sequence"/>
</dbReference>
<dbReference type="RefSeq" id="WP_359656356.1">
    <property type="nucleotide sequence ID" value="NZ_JBEXZP010000128.1"/>
</dbReference>
<accession>A0ABV2WGG0</accession>
<evidence type="ECO:0000313" key="2">
    <source>
        <dbReference type="EMBL" id="MEU0712422.1"/>
    </source>
</evidence>
<feature type="domain" description="DUF397" evidence="1">
    <location>
        <begin position="16"/>
        <end position="69"/>
    </location>
</feature>